<dbReference type="Proteomes" id="UP001595904">
    <property type="component" value="Unassembled WGS sequence"/>
</dbReference>
<proteinExistence type="predicted"/>
<dbReference type="EMBL" id="JBHSDU010000003">
    <property type="protein sequence ID" value="MFC4310354.1"/>
    <property type="molecule type" value="Genomic_DNA"/>
</dbReference>
<dbReference type="RefSeq" id="WP_380597780.1">
    <property type="nucleotide sequence ID" value="NZ_JBHSDU010000003.1"/>
</dbReference>
<gene>
    <name evidence="1" type="ORF">ACFPN2_14775</name>
</gene>
<keyword evidence="2" id="KW-1185">Reference proteome</keyword>
<evidence type="ECO:0000313" key="2">
    <source>
        <dbReference type="Proteomes" id="UP001595904"/>
    </source>
</evidence>
<evidence type="ECO:0000313" key="1">
    <source>
        <dbReference type="EMBL" id="MFC4310354.1"/>
    </source>
</evidence>
<sequence length="115" mass="12866">MDDWEPISREEFDVLLAKELLTFEAADHELWSRYRVGVRTAPIVRSQEYGAEQVFVVAVIGDRILLFDDVEDEFGVARLPPDKPLEDYGTYGELRFALRALAFSGVATAAASEGV</sequence>
<protein>
    <submittedName>
        <fullName evidence="1">Uncharacterized protein</fullName>
    </submittedName>
</protein>
<comment type="caution">
    <text evidence="1">The sequence shown here is derived from an EMBL/GenBank/DDBJ whole genome shotgun (WGS) entry which is preliminary data.</text>
</comment>
<name>A0ABV8SRY0_9GAMM</name>
<reference evidence="2" key="1">
    <citation type="journal article" date="2019" name="Int. J. Syst. Evol. Microbiol.">
        <title>The Global Catalogue of Microorganisms (GCM) 10K type strain sequencing project: providing services to taxonomists for standard genome sequencing and annotation.</title>
        <authorList>
            <consortium name="The Broad Institute Genomics Platform"/>
            <consortium name="The Broad Institute Genome Sequencing Center for Infectious Disease"/>
            <person name="Wu L."/>
            <person name="Ma J."/>
        </authorList>
    </citation>
    <scope>NUCLEOTIDE SEQUENCE [LARGE SCALE GENOMIC DNA]</scope>
    <source>
        <strain evidence="2">CGMCC 1.10759</strain>
    </source>
</reference>
<organism evidence="1 2">
    <name type="scientific">Steroidobacter flavus</name>
    <dbReference type="NCBI Taxonomy" id="1842136"/>
    <lineage>
        <taxon>Bacteria</taxon>
        <taxon>Pseudomonadati</taxon>
        <taxon>Pseudomonadota</taxon>
        <taxon>Gammaproteobacteria</taxon>
        <taxon>Steroidobacterales</taxon>
        <taxon>Steroidobacteraceae</taxon>
        <taxon>Steroidobacter</taxon>
    </lineage>
</organism>
<accession>A0ABV8SRY0</accession>